<dbReference type="eggNOG" id="ENOG5031P7G">
    <property type="taxonomic scope" value="Bacteria"/>
</dbReference>
<dbReference type="RefSeq" id="WP_021713703.1">
    <property type="nucleotide sequence ID" value="NZ_BATM01000022.1"/>
</dbReference>
<dbReference type="OrthoDB" id="7066863at2"/>
<dbReference type="Proteomes" id="UP000016562">
    <property type="component" value="Unassembled WGS sequence"/>
</dbReference>
<accession>U3B201</accession>
<reference evidence="1 2" key="1">
    <citation type="submission" date="2013-09" db="EMBL/GenBank/DDBJ databases">
        <title>Whole genome shotgun sequence of Vibrio ezurae NBRC 102218.</title>
        <authorList>
            <person name="Yoshida I."/>
            <person name="Hosoyama A."/>
            <person name="Numata M."/>
            <person name="Hashimoto M."/>
            <person name="Hosoyama Y."/>
            <person name="Tsuchikane K."/>
            <person name="Noguchi M."/>
            <person name="Hirakata S."/>
            <person name="Ichikawa N."/>
            <person name="Ohji S."/>
            <person name="Yamazoe A."/>
            <person name="Fujita N."/>
        </authorList>
    </citation>
    <scope>NUCLEOTIDE SEQUENCE [LARGE SCALE GENOMIC DNA]</scope>
    <source>
        <strain evidence="1 2">NBRC 102218</strain>
    </source>
</reference>
<evidence type="ECO:0000313" key="1">
    <source>
        <dbReference type="EMBL" id="GAD79995.1"/>
    </source>
</evidence>
<dbReference type="AlphaFoldDB" id="U3B201"/>
<sequence length="245" mass="28215">MILHLASNTLLTTDGIKIKQFSCPLQKNWEQLSWTKSEFKRFCSSCDKHVIDLTTFTEEQIIAIFKIDPDACAYIDFHHSVSDIKFINTSKPLEHESNICNETIRNDLLVINTARDIESINRAVKQGYKAIIKSTTYSECFGQRVHIKQDENTGEYIIRGYDLRSPEAYMLPWSTLQANLNSSPFAAYLIPRDLPKNTKVFIPDLIEHTVADKWQGNKYRKTSSEGIWDGKEIIIEKTMVYEILG</sequence>
<gene>
    <name evidence="1" type="ORF">VEZ01S_22_00020</name>
</gene>
<keyword evidence="2" id="KW-1185">Reference proteome</keyword>
<evidence type="ECO:0000313" key="2">
    <source>
        <dbReference type="Proteomes" id="UP000016562"/>
    </source>
</evidence>
<proteinExistence type="predicted"/>
<protein>
    <submittedName>
        <fullName evidence="1">Uncharacterized protein</fullName>
    </submittedName>
</protein>
<comment type="caution">
    <text evidence="1">The sequence shown here is derived from an EMBL/GenBank/DDBJ whole genome shotgun (WGS) entry which is preliminary data.</text>
</comment>
<name>U3B201_9VIBR</name>
<organism evidence="1 2">
    <name type="scientific">Vibrio ezurae NBRC 102218</name>
    <dbReference type="NCBI Taxonomy" id="1219080"/>
    <lineage>
        <taxon>Bacteria</taxon>
        <taxon>Pseudomonadati</taxon>
        <taxon>Pseudomonadota</taxon>
        <taxon>Gammaproteobacteria</taxon>
        <taxon>Vibrionales</taxon>
        <taxon>Vibrionaceae</taxon>
        <taxon>Vibrio</taxon>
    </lineage>
</organism>
<dbReference type="EMBL" id="BATM01000022">
    <property type="protein sequence ID" value="GAD79995.1"/>
    <property type="molecule type" value="Genomic_DNA"/>
</dbReference>